<dbReference type="InterPro" id="IPR011990">
    <property type="entry name" value="TPR-like_helical_dom_sf"/>
</dbReference>
<feature type="compositionally biased region" description="Polar residues" evidence="1">
    <location>
        <begin position="558"/>
        <end position="570"/>
    </location>
</feature>
<sequence length="1046" mass="110200">MISHSVVARHTALGAGACYFASAAGWKAGILGLNLEGTASAYSELSHAVAPSSTKSEVETLPCLDPGTLCCNLSEGSACRCSSALATNSSLRTLPWLSLLRRTSSLTGLPAWRLLPSPASSPLASVAPWPAAGGVSVHLCIHTSTPVGGAAAVSAAAAAAAAAAEAAAADRKAAAAAAVAAAARPALARRQQQLSPHAYEFQRRFFQLVNSGFTAAMASTSDGSSSGGSDSAAEAVAHTTNSQAIRMLLAWLEEGRMTAAAEHQQAAAEGEGSAAAAPSLSARPLPGAVARPYRLDQQVIDRAMEVLWRLYHREGLQTARKRAGNAENDHSSTATAAGAATAVGGPMGLGELLNAAEVLAAAAPAMGLTFKRQHYELLVELYGKRALQEPSSRRGLAQRLLAVRQQMVQQLMPLSQSSLNTVLQAVRTDPLVNTPTKLTWALRLVERDLPVLPLVGAVAPTPTSTTSSANPARSPARADAGIIPPLQQTLSFLLRTAAREADWSAYSKLEAALVCRTRAPPPYEVLLEALHAASAAGGSGSRLALGFLAQIEQLEAKGQQTTGSRQQLQKRGSGRYQQQHGAHQQQPQQQQRWQEWEAENRLDRELRSLRQLVHVGVEQGNEQLAKKSYDRLRRQFWREHPAVAIATAAAAKVKAAAAPGASKEMKEVAAGAVVAEGTEEESSGDGEVEDAAKAIPVAAQGYAVVLEAAEMCPAPPGATLELLSLALSRRDWTGVLDNVAALAELQSLVQRSRGLVGRLLLEDTGTLEGLTSAYGGLGAVSQALILSEDDTVAYYTELLRRVGAAAAAGAAAPFAGSSVPFGPPIRAAAARADLSSVAAIVRQMRELHCGPGPDSYAAVVEASLRSGKPERVPGLIGLMLDEELVPTAPLWDVQLKTATEAGDVGALITVSEQALSLAEENRRARQGIANINEEVLAAASSLAESRADSRAAAAIKLLRLRGEEFRRQRAERRQRTTVEVRAASWRNRRTAEAEALRRNAASLLPPAVKEAAPFVSMRRRFQNEEPRGREQQQQQQHGEGGGRQQE</sequence>
<feature type="region of interest" description="Disordered" evidence="1">
    <location>
        <begin position="558"/>
        <end position="595"/>
    </location>
</feature>
<evidence type="ECO:0000313" key="3">
    <source>
        <dbReference type="Proteomes" id="UP000747399"/>
    </source>
</evidence>
<accession>A0A8J4BET2</accession>
<dbReference type="Proteomes" id="UP000747399">
    <property type="component" value="Unassembled WGS sequence"/>
</dbReference>
<evidence type="ECO:0000313" key="2">
    <source>
        <dbReference type="EMBL" id="GIL59221.1"/>
    </source>
</evidence>
<feature type="region of interest" description="Disordered" evidence="1">
    <location>
        <begin position="1011"/>
        <end position="1046"/>
    </location>
</feature>
<feature type="compositionally biased region" description="Low complexity" evidence="1">
    <location>
        <begin position="574"/>
        <end position="593"/>
    </location>
</feature>
<dbReference type="EMBL" id="BNCO01000034">
    <property type="protein sequence ID" value="GIL59221.1"/>
    <property type="molecule type" value="Genomic_DNA"/>
</dbReference>
<dbReference type="AlphaFoldDB" id="A0A8J4BET2"/>
<reference evidence="2" key="1">
    <citation type="journal article" date="2021" name="Proc. Natl. Acad. Sci. U.S.A.">
        <title>Three genomes in the algal genus Volvox reveal the fate of a haploid sex-determining region after a transition to homothallism.</title>
        <authorList>
            <person name="Yamamoto K."/>
            <person name="Hamaji T."/>
            <person name="Kawai-Toyooka H."/>
            <person name="Matsuzaki R."/>
            <person name="Takahashi F."/>
            <person name="Nishimura Y."/>
            <person name="Kawachi M."/>
            <person name="Noguchi H."/>
            <person name="Minakuchi Y."/>
            <person name="Umen J.G."/>
            <person name="Toyoda A."/>
            <person name="Nozaki H."/>
        </authorList>
    </citation>
    <scope>NUCLEOTIDE SEQUENCE</scope>
    <source>
        <strain evidence="2">NIES-3780</strain>
    </source>
</reference>
<comment type="caution">
    <text evidence="2">The sequence shown here is derived from an EMBL/GenBank/DDBJ whole genome shotgun (WGS) entry which is preliminary data.</text>
</comment>
<feature type="compositionally biased region" description="Basic and acidic residues" evidence="1">
    <location>
        <begin position="1021"/>
        <end position="1030"/>
    </location>
</feature>
<proteinExistence type="predicted"/>
<evidence type="ECO:0000256" key="1">
    <source>
        <dbReference type="SAM" id="MobiDB-lite"/>
    </source>
</evidence>
<gene>
    <name evidence="2" type="ORF">Vafri_13905</name>
</gene>
<protein>
    <submittedName>
        <fullName evidence="2">Uncharacterized protein</fullName>
    </submittedName>
</protein>
<name>A0A8J4BET2_9CHLO</name>
<keyword evidence="3" id="KW-1185">Reference proteome</keyword>
<dbReference type="Gene3D" id="1.25.40.10">
    <property type="entry name" value="Tetratricopeptide repeat domain"/>
    <property type="match status" value="1"/>
</dbReference>
<organism evidence="2 3">
    <name type="scientific">Volvox africanus</name>
    <dbReference type="NCBI Taxonomy" id="51714"/>
    <lineage>
        <taxon>Eukaryota</taxon>
        <taxon>Viridiplantae</taxon>
        <taxon>Chlorophyta</taxon>
        <taxon>core chlorophytes</taxon>
        <taxon>Chlorophyceae</taxon>
        <taxon>CS clade</taxon>
        <taxon>Chlamydomonadales</taxon>
        <taxon>Volvocaceae</taxon>
        <taxon>Volvox</taxon>
    </lineage>
</organism>